<dbReference type="RefSeq" id="WP_090748600.1">
    <property type="nucleotide sequence ID" value="NZ_CZQA01000008.1"/>
</dbReference>
<dbReference type="EMBL" id="CZQA01000008">
    <property type="protein sequence ID" value="CUS36015.1"/>
    <property type="molecule type" value="Genomic_DNA"/>
</dbReference>
<reference evidence="2 3" key="1">
    <citation type="submission" date="2015-10" db="EMBL/GenBank/DDBJ databases">
        <authorList>
            <person name="Gilbert D.G."/>
        </authorList>
    </citation>
    <scope>NUCLEOTIDE SEQUENCE [LARGE SCALE GENOMIC DNA]</scope>
    <source>
        <strain evidence="2">COMA1</strain>
    </source>
</reference>
<dbReference type="InterPro" id="IPR007076">
    <property type="entry name" value="TfoX_N"/>
</dbReference>
<organism evidence="2 3">
    <name type="scientific">Candidatus Nitrospira nitrosa</name>
    <dbReference type="NCBI Taxonomy" id="1742972"/>
    <lineage>
        <taxon>Bacteria</taxon>
        <taxon>Pseudomonadati</taxon>
        <taxon>Nitrospirota</taxon>
        <taxon>Nitrospiria</taxon>
        <taxon>Nitrospirales</taxon>
        <taxon>Nitrospiraceae</taxon>
        <taxon>Nitrospira</taxon>
    </lineage>
</organism>
<dbReference type="SUPFAM" id="SSF159894">
    <property type="entry name" value="YgaC/TfoX-N like"/>
    <property type="match status" value="1"/>
</dbReference>
<sequence length="104" mass="11860">MAAKSDGFKDFVLDQLADLRGVTARAMFGGYGLYRNATFFGIIHKGRLYFKVTETTLPRYKEQGMKPFRPNAKQTLKSFYEVPIDVLEDAEALTQWATEALERT</sequence>
<protein>
    <recommendedName>
        <fullName evidence="1">TfoX N-terminal domain-containing protein</fullName>
    </recommendedName>
</protein>
<feature type="domain" description="TfoX N-terminal" evidence="1">
    <location>
        <begin position="14"/>
        <end position="102"/>
    </location>
</feature>
<dbReference type="Gene3D" id="3.30.1460.30">
    <property type="entry name" value="YgaC/TfoX-N like chaperone"/>
    <property type="match status" value="1"/>
</dbReference>
<dbReference type="OrthoDB" id="8687154at2"/>
<gene>
    <name evidence="2" type="ORF">COMA1_20595</name>
</gene>
<dbReference type="PANTHER" id="PTHR36121">
    <property type="entry name" value="PROTEIN SXY"/>
    <property type="match status" value="1"/>
</dbReference>
<dbReference type="Proteomes" id="UP000199032">
    <property type="component" value="Unassembled WGS sequence"/>
</dbReference>
<keyword evidence="3" id="KW-1185">Reference proteome</keyword>
<accession>A0A0S4LFJ8</accession>
<evidence type="ECO:0000313" key="2">
    <source>
        <dbReference type="EMBL" id="CUS36015.1"/>
    </source>
</evidence>
<evidence type="ECO:0000313" key="3">
    <source>
        <dbReference type="Proteomes" id="UP000199032"/>
    </source>
</evidence>
<name>A0A0S4LFJ8_9BACT</name>
<dbReference type="Pfam" id="PF04993">
    <property type="entry name" value="TfoX_N"/>
    <property type="match status" value="1"/>
</dbReference>
<dbReference type="STRING" id="1742972.COMA1_20595"/>
<dbReference type="AlphaFoldDB" id="A0A0S4LFJ8"/>
<dbReference type="InterPro" id="IPR047525">
    <property type="entry name" value="TfoX-like"/>
</dbReference>
<evidence type="ECO:0000259" key="1">
    <source>
        <dbReference type="Pfam" id="PF04993"/>
    </source>
</evidence>
<dbReference type="PANTHER" id="PTHR36121:SF1">
    <property type="entry name" value="PROTEIN SXY"/>
    <property type="match status" value="1"/>
</dbReference>
<proteinExistence type="predicted"/>